<evidence type="ECO:0000256" key="3">
    <source>
        <dbReference type="SAM" id="SignalP"/>
    </source>
</evidence>
<proteinExistence type="inferred from homology"/>
<dbReference type="Proteomes" id="UP000026941">
    <property type="component" value="Unassembled WGS sequence"/>
</dbReference>
<dbReference type="GO" id="GO:0006006">
    <property type="term" value="P:glucose metabolic process"/>
    <property type="evidence" value="ECO:0007669"/>
    <property type="project" value="UniProtKB-KW"/>
</dbReference>
<dbReference type="RefSeq" id="WP_015917955.1">
    <property type="nucleotide sequence ID" value="NZ_BAYX01000011.1"/>
</dbReference>
<dbReference type="InterPro" id="IPR050282">
    <property type="entry name" value="Cycloisomerase_2"/>
</dbReference>
<sequence>MVRLSSGIFASVIAASAILTATDSALARTFVYVSAATDGKIDSYSMDEKAGTLTPSSTFDAGKMVMPMTVSPDKKHLYAVVRAQPYRVLTLAIDPATGKLTQEAIAALPDSMPYVSTDPSGRLLFTSSYGGNKIAVLPIGADGRVTDGARQMILTGRNAHSIVSDPSGKYVFATNLGSDVVLQFVLNPATGMLEPNTPAQVATKPGFGPRHIIFSPDGKSVYVLTELTGHVIHYALDSAKGTLSEVESVASVPDDTGLSPGIAPPAPPAFNATAPAAATVDDGKPKVWAADIGITPNGKFLYTTERTTSKIALFHVADGSGNLRYVTNYATEKQPRGIRIDPSGRFLVATGEKSDKIAVYVIDQVNGALTPIDRYPVDAGANWVEIVTLP</sequence>
<dbReference type="InterPro" id="IPR011045">
    <property type="entry name" value="N2O_reductase_N"/>
</dbReference>
<evidence type="ECO:0000256" key="2">
    <source>
        <dbReference type="ARBA" id="ARBA00022526"/>
    </source>
</evidence>
<feature type="signal peptide" evidence="3">
    <location>
        <begin position="1"/>
        <end position="27"/>
    </location>
</feature>
<dbReference type="PANTHER" id="PTHR30344">
    <property type="entry name" value="6-PHOSPHOGLUCONOLACTONASE-RELATED"/>
    <property type="match status" value="1"/>
</dbReference>
<evidence type="ECO:0000256" key="1">
    <source>
        <dbReference type="ARBA" id="ARBA00005564"/>
    </source>
</evidence>
<comment type="caution">
    <text evidence="4">The sequence shown here is derived from an EMBL/GenBank/DDBJ whole genome shotgun (WGS) entry which is preliminary data.</text>
</comment>
<dbReference type="InterPro" id="IPR015943">
    <property type="entry name" value="WD40/YVTN_repeat-like_dom_sf"/>
</dbReference>
<dbReference type="GO" id="GO:0005829">
    <property type="term" value="C:cytosol"/>
    <property type="evidence" value="ECO:0007669"/>
    <property type="project" value="TreeGrafter"/>
</dbReference>
<keyword evidence="2" id="KW-0119">Carbohydrate metabolism</keyword>
<evidence type="ECO:0000313" key="5">
    <source>
        <dbReference type="Proteomes" id="UP000026941"/>
    </source>
</evidence>
<dbReference type="GO" id="GO:0017057">
    <property type="term" value="F:6-phosphogluconolactonase activity"/>
    <property type="evidence" value="ECO:0007669"/>
    <property type="project" value="TreeGrafter"/>
</dbReference>
<name>A0AA87QBE4_RHIRH</name>
<dbReference type="AlphaFoldDB" id="A0AA87QBE4"/>
<keyword evidence="3" id="KW-0732">Signal</keyword>
<protein>
    <submittedName>
        <fullName evidence="4">6-phosphogluconolactonase</fullName>
    </submittedName>
</protein>
<dbReference type="SUPFAM" id="SSF50974">
    <property type="entry name" value="Nitrous oxide reductase, N-terminal domain"/>
    <property type="match status" value="1"/>
</dbReference>
<dbReference type="Pfam" id="PF10282">
    <property type="entry name" value="Lactonase"/>
    <property type="match status" value="1"/>
</dbReference>
<evidence type="ECO:0000313" key="4">
    <source>
        <dbReference type="EMBL" id="GAJ95406.1"/>
    </source>
</evidence>
<comment type="similarity">
    <text evidence="1">Belongs to the cycloisomerase 2 family.</text>
</comment>
<organism evidence="4 5">
    <name type="scientific">Rhizobium rhizogenes NBRC 13257</name>
    <dbReference type="NCBI Taxonomy" id="1220581"/>
    <lineage>
        <taxon>Bacteria</taxon>
        <taxon>Pseudomonadati</taxon>
        <taxon>Pseudomonadota</taxon>
        <taxon>Alphaproteobacteria</taxon>
        <taxon>Hyphomicrobiales</taxon>
        <taxon>Rhizobiaceae</taxon>
        <taxon>Rhizobium/Agrobacterium group</taxon>
        <taxon>Rhizobium</taxon>
    </lineage>
</organism>
<dbReference type="EMBL" id="BAYX01000011">
    <property type="protein sequence ID" value="GAJ95406.1"/>
    <property type="molecule type" value="Genomic_DNA"/>
</dbReference>
<feature type="chain" id="PRO_5041666622" evidence="3">
    <location>
        <begin position="28"/>
        <end position="390"/>
    </location>
</feature>
<accession>A0AA87QBE4</accession>
<dbReference type="InterPro" id="IPR019405">
    <property type="entry name" value="Lactonase_7-beta_prop"/>
</dbReference>
<reference evidence="4 5" key="1">
    <citation type="submission" date="2014-05" db="EMBL/GenBank/DDBJ databases">
        <title>Whole genome shotgun sequence of Rhizobium rhizogenes NBRC 13257.</title>
        <authorList>
            <person name="Katano-Makiyama Y."/>
            <person name="Hosoyama A."/>
            <person name="Hashimoto M."/>
            <person name="Hosoyama Y."/>
            <person name="Noguchi M."/>
            <person name="Tsuchikane K."/>
            <person name="Kimura A."/>
            <person name="Ohji S."/>
            <person name="Ichikawa N."/>
            <person name="Yamazoe A."/>
            <person name="Fujita N."/>
        </authorList>
    </citation>
    <scope>NUCLEOTIDE SEQUENCE [LARGE SCALE GENOMIC DNA]</scope>
    <source>
        <strain evidence="4 5">NBRC 13257</strain>
    </source>
</reference>
<dbReference type="PANTHER" id="PTHR30344:SF1">
    <property type="entry name" value="6-PHOSPHOGLUCONOLACTONASE"/>
    <property type="match status" value="1"/>
</dbReference>
<dbReference type="Gene3D" id="2.130.10.10">
    <property type="entry name" value="YVTN repeat-like/Quinoprotein amine dehydrogenase"/>
    <property type="match status" value="1"/>
</dbReference>
<dbReference type="GeneID" id="86851848"/>
<keyword evidence="2" id="KW-0313">Glucose metabolism</keyword>
<gene>
    <name evidence="4" type="primary">pgl</name>
    <name evidence="4" type="ORF">RRH01S_11_03140</name>
</gene>